<keyword evidence="2" id="KW-1185">Reference proteome</keyword>
<dbReference type="OrthoDB" id="425925at2759"/>
<protein>
    <submittedName>
        <fullName evidence="1">Uncharacterized protein</fullName>
    </submittedName>
</protein>
<name>A0A0M8P360_9EURO</name>
<evidence type="ECO:0000313" key="2">
    <source>
        <dbReference type="Proteomes" id="UP000037696"/>
    </source>
</evidence>
<dbReference type="Proteomes" id="UP000037696">
    <property type="component" value="Unassembled WGS sequence"/>
</dbReference>
<gene>
    <name evidence="1" type="ORF">ACN38_g9427</name>
</gene>
<proteinExistence type="predicted"/>
<dbReference type="EMBL" id="LHQQ01000190">
    <property type="protein sequence ID" value="KOS39721.1"/>
    <property type="molecule type" value="Genomic_DNA"/>
</dbReference>
<dbReference type="STRING" id="229535.A0A0M8P360"/>
<sequence length="75" mass="8104">MAVSPFVWGSKASFLWINGAHAELVTVHYGKRTRPHDTVEPLAKNLGLTVDTSCGRDDSDCVKDVVDGYDGKGLV</sequence>
<comment type="caution">
    <text evidence="1">The sequence shown here is derived from an EMBL/GenBank/DDBJ whole genome shotgun (WGS) entry which is preliminary data.</text>
</comment>
<evidence type="ECO:0000313" key="1">
    <source>
        <dbReference type="EMBL" id="KOS39721.1"/>
    </source>
</evidence>
<reference evidence="1 2" key="1">
    <citation type="submission" date="2015-08" db="EMBL/GenBank/DDBJ databases">
        <title>Genome sequencing of Penicillium nordicum.</title>
        <authorList>
            <person name="Nguyen H.D."/>
            <person name="Seifert K.A."/>
        </authorList>
    </citation>
    <scope>NUCLEOTIDE SEQUENCE [LARGE SCALE GENOMIC DNA]</scope>
    <source>
        <strain evidence="1 2">DAOMC 185683</strain>
    </source>
</reference>
<dbReference type="AlphaFoldDB" id="A0A0M8P360"/>
<organism evidence="1 2">
    <name type="scientific">Penicillium nordicum</name>
    <dbReference type="NCBI Taxonomy" id="229535"/>
    <lineage>
        <taxon>Eukaryota</taxon>
        <taxon>Fungi</taxon>
        <taxon>Dikarya</taxon>
        <taxon>Ascomycota</taxon>
        <taxon>Pezizomycotina</taxon>
        <taxon>Eurotiomycetes</taxon>
        <taxon>Eurotiomycetidae</taxon>
        <taxon>Eurotiales</taxon>
        <taxon>Aspergillaceae</taxon>
        <taxon>Penicillium</taxon>
    </lineage>
</organism>
<accession>A0A0M8P360</accession>